<organism evidence="2 3">
    <name type="scientific">Brachybacterium aquaticum</name>
    <dbReference type="NCBI Taxonomy" id="1432564"/>
    <lineage>
        <taxon>Bacteria</taxon>
        <taxon>Bacillati</taxon>
        <taxon>Actinomycetota</taxon>
        <taxon>Actinomycetes</taxon>
        <taxon>Micrococcales</taxon>
        <taxon>Dermabacteraceae</taxon>
        <taxon>Brachybacterium</taxon>
    </lineage>
</organism>
<dbReference type="InterPro" id="IPR009937">
    <property type="entry name" value="Phage_holin_3_6"/>
</dbReference>
<sequence>MSHPESSSQPSPAELISRLSEQTSRLVREEFKLARAEMTATAKQGGVGAGLLGAGGVLAAYGFAALIATAIIALALVLPAWAAALIVTAVLFIAAAIAALVGKKKVQDLSLAPERTIDSLQEDVAEVKGNTHHEHA</sequence>
<comment type="caution">
    <text evidence="2">The sequence shown here is derived from an EMBL/GenBank/DDBJ whole genome shotgun (WGS) entry which is preliminary data.</text>
</comment>
<keyword evidence="3" id="KW-1185">Reference proteome</keyword>
<dbReference type="Pfam" id="PF07332">
    <property type="entry name" value="Phage_holin_3_6"/>
    <property type="match status" value="1"/>
</dbReference>
<keyword evidence="1" id="KW-1133">Transmembrane helix</keyword>
<dbReference type="AlphaFoldDB" id="A0A841AI03"/>
<keyword evidence="1" id="KW-0812">Transmembrane</keyword>
<reference evidence="2 3" key="1">
    <citation type="submission" date="2020-08" db="EMBL/GenBank/DDBJ databases">
        <title>Sequencing the genomes of 1000 actinobacteria strains.</title>
        <authorList>
            <person name="Klenk H.-P."/>
        </authorList>
    </citation>
    <scope>NUCLEOTIDE SEQUENCE [LARGE SCALE GENOMIC DNA]</scope>
    <source>
        <strain evidence="2 3">DSM 28796</strain>
    </source>
</reference>
<dbReference type="EMBL" id="JACHLZ010000001">
    <property type="protein sequence ID" value="MBB5832910.1"/>
    <property type="molecule type" value="Genomic_DNA"/>
</dbReference>
<name>A0A841AI03_9MICO</name>
<protein>
    <recommendedName>
        <fullName evidence="4">Phage holin family protein</fullName>
    </recommendedName>
</protein>
<keyword evidence="1" id="KW-0472">Membrane</keyword>
<dbReference type="Proteomes" id="UP000588158">
    <property type="component" value="Unassembled WGS sequence"/>
</dbReference>
<evidence type="ECO:0000256" key="1">
    <source>
        <dbReference type="SAM" id="Phobius"/>
    </source>
</evidence>
<evidence type="ECO:0008006" key="4">
    <source>
        <dbReference type="Google" id="ProtNLM"/>
    </source>
</evidence>
<dbReference type="RefSeq" id="WP_184326157.1">
    <property type="nucleotide sequence ID" value="NZ_JACHLZ010000001.1"/>
</dbReference>
<proteinExistence type="predicted"/>
<accession>A0A841AI03</accession>
<feature type="transmembrane region" description="Helical" evidence="1">
    <location>
        <begin position="51"/>
        <end position="74"/>
    </location>
</feature>
<gene>
    <name evidence="2" type="ORF">HNR70_002723</name>
</gene>
<evidence type="ECO:0000313" key="2">
    <source>
        <dbReference type="EMBL" id="MBB5832910.1"/>
    </source>
</evidence>
<evidence type="ECO:0000313" key="3">
    <source>
        <dbReference type="Proteomes" id="UP000588158"/>
    </source>
</evidence>
<feature type="transmembrane region" description="Helical" evidence="1">
    <location>
        <begin position="80"/>
        <end position="101"/>
    </location>
</feature>